<gene>
    <name evidence="1" type="ORF">H6G14_27425</name>
</gene>
<dbReference type="EMBL" id="JACJQL010000072">
    <property type="protein sequence ID" value="MBD2254959.1"/>
    <property type="molecule type" value="Genomic_DNA"/>
</dbReference>
<sequence>MPRRKRKYKVGLGKDINQLIKYSNRRPPRRSGLDYHPKYGEAFISIFLKLMFVLPVIFVIKFISFIVPLILTLVSTLLKSIFNKTDSNSVDKDKP</sequence>
<accession>A0ABR8BMR5</accession>
<dbReference type="Proteomes" id="UP000621307">
    <property type="component" value="Unassembled WGS sequence"/>
</dbReference>
<evidence type="ECO:0000313" key="1">
    <source>
        <dbReference type="EMBL" id="MBD2254959.1"/>
    </source>
</evidence>
<name>A0ABR8BMR5_9NOSO</name>
<organism evidence="1 2">
    <name type="scientific">Nostoc parmelioides FACHB-3921</name>
    <dbReference type="NCBI Taxonomy" id="2692909"/>
    <lineage>
        <taxon>Bacteria</taxon>
        <taxon>Bacillati</taxon>
        <taxon>Cyanobacteriota</taxon>
        <taxon>Cyanophyceae</taxon>
        <taxon>Nostocales</taxon>
        <taxon>Nostocaceae</taxon>
        <taxon>Nostoc</taxon>
    </lineage>
</organism>
<comment type="caution">
    <text evidence="1">The sequence shown here is derived from an EMBL/GenBank/DDBJ whole genome shotgun (WGS) entry which is preliminary data.</text>
</comment>
<reference evidence="1 2" key="1">
    <citation type="journal article" date="2020" name="ISME J.">
        <title>Comparative genomics reveals insights into cyanobacterial evolution and habitat adaptation.</title>
        <authorList>
            <person name="Chen M.Y."/>
            <person name="Teng W.K."/>
            <person name="Zhao L."/>
            <person name="Hu C.X."/>
            <person name="Zhou Y.K."/>
            <person name="Han B.P."/>
            <person name="Song L.R."/>
            <person name="Shu W.S."/>
        </authorList>
    </citation>
    <scope>NUCLEOTIDE SEQUENCE [LARGE SCALE GENOMIC DNA]</scope>
    <source>
        <strain evidence="1 2">FACHB-3921</strain>
    </source>
</reference>
<dbReference type="RefSeq" id="WP_190571512.1">
    <property type="nucleotide sequence ID" value="NZ_JACJQL010000072.1"/>
</dbReference>
<keyword evidence="2" id="KW-1185">Reference proteome</keyword>
<proteinExistence type="predicted"/>
<evidence type="ECO:0000313" key="2">
    <source>
        <dbReference type="Proteomes" id="UP000621307"/>
    </source>
</evidence>
<protein>
    <submittedName>
        <fullName evidence="1">Uncharacterized protein</fullName>
    </submittedName>
</protein>